<dbReference type="EC" id="2.1.1.170" evidence="6"/>
<evidence type="ECO:0000313" key="7">
    <source>
        <dbReference type="EMBL" id="SNB68745.1"/>
    </source>
</evidence>
<feature type="binding site" evidence="6">
    <location>
        <begin position="120"/>
        <end position="121"/>
    </location>
    <ligand>
        <name>S-adenosyl-L-methionine</name>
        <dbReference type="ChEBI" id="CHEBI:59789"/>
    </ligand>
</feature>
<comment type="catalytic activity">
    <reaction evidence="6">
        <text>guanosine(527) in 16S rRNA + S-adenosyl-L-methionine = N(7)-methylguanosine(527) in 16S rRNA + S-adenosyl-L-homocysteine</text>
        <dbReference type="Rhea" id="RHEA:42732"/>
        <dbReference type="Rhea" id="RHEA-COMP:10209"/>
        <dbReference type="Rhea" id="RHEA-COMP:10210"/>
        <dbReference type="ChEBI" id="CHEBI:57856"/>
        <dbReference type="ChEBI" id="CHEBI:59789"/>
        <dbReference type="ChEBI" id="CHEBI:74269"/>
        <dbReference type="ChEBI" id="CHEBI:74480"/>
        <dbReference type="EC" id="2.1.1.170"/>
    </reaction>
</comment>
<dbReference type="Proteomes" id="UP000197065">
    <property type="component" value="Unassembled WGS sequence"/>
</dbReference>
<comment type="function">
    <text evidence="6">Specifically methylates the N7 position of guanine in position 527 of 16S rRNA.</text>
</comment>
<dbReference type="Gene3D" id="3.40.50.150">
    <property type="entry name" value="Vaccinia Virus protein VP39"/>
    <property type="match status" value="1"/>
</dbReference>
<feature type="binding site" evidence="6">
    <location>
        <position position="76"/>
    </location>
    <ligand>
        <name>S-adenosyl-L-methionine</name>
        <dbReference type="ChEBI" id="CHEBI:59789"/>
    </ligand>
</feature>
<dbReference type="Pfam" id="PF02527">
    <property type="entry name" value="GidB"/>
    <property type="match status" value="1"/>
</dbReference>
<gene>
    <name evidence="6" type="primary">rsmG</name>
    <name evidence="7" type="ORF">SAMN07250955_106235</name>
</gene>
<comment type="similarity">
    <text evidence="6">Belongs to the methyltransferase superfamily. RNA methyltransferase RsmG family.</text>
</comment>
<name>A0A212R9R0_9PROT</name>
<evidence type="ECO:0000256" key="2">
    <source>
        <dbReference type="ARBA" id="ARBA00022552"/>
    </source>
</evidence>
<dbReference type="OrthoDB" id="9808773at2"/>
<evidence type="ECO:0000256" key="3">
    <source>
        <dbReference type="ARBA" id="ARBA00022603"/>
    </source>
</evidence>
<keyword evidence="5 6" id="KW-0949">S-adenosyl-L-methionine</keyword>
<keyword evidence="1 6" id="KW-0963">Cytoplasm</keyword>
<dbReference type="InterPro" id="IPR029063">
    <property type="entry name" value="SAM-dependent_MTases_sf"/>
</dbReference>
<feature type="binding site" evidence="6">
    <location>
        <position position="71"/>
    </location>
    <ligand>
        <name>S-adenosyl-L-methionine</name>
        <dbReference type="ChEBI" id="CHEBI:59789"/>
    </ligand>
</feature>
<reference evidence="7 8" key="1">
    <citation type="submission" date="2017-06" db="EMBL/GenBank/DDBJ databases">
        <authorList>
            <person name="Kim H.J."/>
            <person name="Triplett B.A."/>
        </authorList>
    </citation>
    <scope>NUCLEOTIDE SEQUENCE [LARGE SCALE GENOMIC DNA]</scope>
    <source>
        <strain evidence="7 8">B29T1</strain>
    </source>
</reference>
<dbReference type="NCBIfam" id="TIGR00138">
    <property type="entry name" value="rsmG_gidB"/>
    <property type="match status" value="1"/>
</dbReference>
<protein>
    <recommendedName>
        <fullName evidence="6">Ribosomal RNA small subunit methyltransferase G</fullName>
        <ecNumber evidence="6">2.1.1.170</ecNumber>
    </recommendedName>
    <alternativeName>
        <fullName evidence="6">16S rRNA 7-methylguanosine methyltransferase</fullName>
        <shortName evidence="6">16S rRNA m7G methyltransferase</shortName>
    </alternativeName>
</protein>
<dbReference type="PANTHER" id="PTHR31760:SF0">
    <property type="entry name" value="S-ADENOSYL-L-METHIONINE-DEPENDENT METHYLTRANSFERASES SUPERFAMILY PROTEIN"/>
    <property type="match status" value="1"/>
</dbReference>
<keyword evidence="8" id="KW-1185">Reference proteome</keyword>
<dbReference type="GO" id="GO:0070043">
    <property type="term" value="F:rRNA (guanine-N7-)-methyltransferase activity"/>
    <property type="evidence" value="ECO:0007669"/>
    <property type="project" value="UniProtKB-UniRule"/>
</dbReference>
<keyword evidence="3 6" id="KW-0489">Methyltransferase</keyword>
<dbReference type="HAMAP" id="MF_00074">
    <property type="entry name" value="16SrRNA_methyltr_G"/>
    <property type="match status" value="1"/>
</dbReference>
<feature type="binding site" evidence="6">
    <location>
        <position position="134"/>
    </location>
    <ligand>
        <name>S-adenosyl-L-methionine</name>
        <dbReference type="ChEBI" id="CHEBI:59789"/>
    </ligand>
</feature>
<proteinExistence type="inferred from homology"/>
<comment type="subcellular location">
    <subcellularLocation>
        <location evidence="6">Cytoplasm</location>
    </subcellularLocation>
</comment>
<evidence type="ECO:0000256" key="6">
    <source>
        <dbReference type="HAMAP-Rule" id="MF_00074"/>
    </source>
</evidence>
<sequence length="208" mass="22659">MGRAEVAALLELDDVRLGKLDAYLSALGTWNKAINLVAASTLADAWRRHILDSAQLWRHRPAVLERLVDLGSGAGLPGLILAIMGAPEVHLVESDRRKAAFLRDTAARLDLPVHVHDRRIESMTPLAADLVTARALAPLDRLVVMARPFMTPTTRLLFLEGRSAGCELTGADAKSKIGHTARVTLLDSLSSRDGRIVMIDGLNPYEVY</sequence>
<keyword evidence="4 6" id="KW-0808">Transferase</keyword>
<keyword evidence="2 6" id="KW-0698">rRNA processing</keyword>
<dbReference type="PANTHER" id="PTHR31760">
    <property type="entry name" value="S-ADENOSYL-L-METHIONINE-DEPENDENT METHYLTRANSFERASES SUPERFAMILY PROTEIN"/>
    <property type="match status" value="1"/>
</dbReference>
<dbReference type="SUPFAM" id="SSF53335">
    <property type="entry name" value="S-adenosyl-L-methionine-dependent methyltransferases"/>
    <property type="match status" value="1"/>
</dbReference>
<comment type="caution">
    <text evidence="6">Lacks conserved residue(s) required for the propagation of feature annotation.</text>
</comment>
<accession>A0A212R9R0</accession>
<evidence type="ECO:0000256" key="5">
    <source>
        <dbReference type="ARBA" id="ARBA00022691"/>
    </source>
</evidence>
<evidence type="ECO:0000256" key="1">
    <source>
        <dbReference type="ARBA" id="ARBA00022490"/>
    </source>
</evidence>
<dbReference type="EMBL" id="FYEH01000006">
    <property type="protein sequence ID" value="SNB68745.1"/>
    <property type="molecule type" value="Genomic_DNA"/>
</dbReference>
<dbReference type="RefSeq" id="WP_088561522.1">
    <property type="nucleotide sequence ID" value="NZ_FYEH01000006.1"/>
</dbReference>
<dbReference type="GO" id="GO:0005829">
    <property type="term" value="C:cytosol"/>
    <property type="evidence" value="ECO:0007669"/>
    <property type="project" value="TreeGrafter"/>
</dbReference>
<dbReference type="InterPro" id="IPR003682">
    <property type="entry name" value="rRNA_ssu_MeTfrase_G"/>
</dbReference>
<dbReference type="AlphaFoldDB" id="A0A212R9R0"/>
<evidence type="ECO:0000313" key="8">
    <source>
        <dbReference type="Proteomes" id="UP000197065"/>
    </source>
</evidence>
<organism evidence="7 8">
    <name type="scientific">Arboricoccus pini</name>
    <dbReference type="NCBI Taxonomy" id="1963835"/>
    <lineage>
        <taxon>Bacteria</taxon>
        <taxon>Pseudomonadati</taxon>
        <taxon>Pseudomonadota</taxon>
        <taxon>Alphaproteobacteria</taxon>
        <taxon>Geminicoccales</taxon>
        <taxon>Geminicoccaceae</taxon>
        <taxon>Arboricoccus</taxon>
    </lineage>
</organism>
<evidence type="ECO:0000256" key="4">
    <source>
        <dbReference type="ARBA" id="ARBA00022679"/>
    </source>
</evidence>